<feature type="non-terminal residue" evidence="1">
    <location>
        <position position="36"/>
    </location>
</feature>
<proteinExistence type="predicted"/>
<feature type="non-terminal residue" evidence="1">
    <location>
        <position position="1"/>
    </location>
</feature>
<protein>
    <submittedName>
        <fullName evidence="1">Uncharacterized protein</fullName>
    </submittedName>
</protein>
<name>A0A382IGT7_9ZZZZ</name>
<reference evidence="1" key="1">
    <citation type="submission" date="2018-05" db="EMBL/GenBank/DDBJ databases">
        <authorList>
            <person name="Lanie J.A."/>
            <person name="Ng W.-L."/>
            <person name="Kazmierczak K.M."/>
            <person name="Andrzejewski T.M."/>
            <person name="Davidsen T.M."/>
            <person name="Wayne K.J."/>
            <person name="Tettelin H."/>
            <person name="Glass J.I."/>
            <person name="Rusch D."/>
            <person name="Podicherti R."/>
            <person name="Tsui H.-C.T."/>
            <person name="Winkler M.E."/>
        </authorList>
    </citation>
    <scope>NUCLEOTIDE SEQUENCE</scope>
</reference>
<dbReference type="EMBL" id="UINC01067114">
    <property type="protein sequence ID" value="SVB98472.1"/>
    <property type="molecule type" value="Genomic_DNA"/>
</dbReference>
<organism evidence="1">
    <name type="scientific">marine metagenome</name>
    <dbReference type="NCBI Taxonomy" id="408172"/>
    <lineage>
        <taxon>unclassified sequences</taxon>
        <taxon>metagenomes</taxon>
        <taxon>ecological metagenomes</taxon>
    </lineage>
</organism>
<sequence length="36" mass="4190">MKTSSNFSSSEIRNRIQSNWQEYLSKYGNLFASDSI</sequence>
<dbReference type="AlphaFoldDB" id="A0A382IGT7"/>
<gene>
    <name evidence="1" type="ORF">METZ01_LOCUS251326</name>
</gene>
<accession>A0A382IGT7</accession>
<evidence type="ECO:0000313" key="1">
    <source>
        <dbReference type="EMBL" id="SVB98472.1"/>
    </source>
</evidence>